<reference evidence="3" key="1">
    <citation type="submission" date="2021-01" db="EMBL/GenBank/DDBJ databases">
        <title>Whole genome shotgun sequence of Rugosimonospora africana NBRC 104875.</title>
        <authorList>
            <person name="Komaki H."/>
            <person name="Tamura T."/>
        </authorList>
    </citation>
    <scope>NUCLEOTIDE SEQUENCE</scope>
    <source>
        <strain evidence="3">NBRC 104875</strain>
    </source>
</reference>
<evidence type="ECO:0000313" key="4">
    <source>
        <dbReference type="Proteomes" id="UP000642748"/>
    </source>
</evidence>
<protein>
    <recommendedName>
        <fullName evidence="2">Dyp-type peroxidase N-terminal domain-containing protein</fullName>
    </recommendedName>
</protein>
<proteinExistence type="predicted"/>
<dbReference type="AlphaFoldDB" id="A0A8J3R4F7"/>
<feature type="domain" description="Dyp-type peroxidase N-terminal" evidence="2">
    <location>
        <begin position="2"/>
        <end position="48"/>
    </location>
</feature>
<dbReference type="EMBL" id="BONZ01000143">
    <property type="protein sequence ID" value="GIH21599.1"/>
    <property type="molecule type" value="Genomic_DNA"/>
</dbReference>
<comment type="caution">
    <text evidence="3">The sequence shown here is derived from an EMBL/GenBank/DDBJ whole genome shotgun (WGS) entry which is preliminary data.</text>
</comment>
<evidence type="ECO:0000256" key="1">
    <source>
        <dbReference type="SAM" id="MobiDB-lite"/>
    </source>
</evidence>
<feature type="region of interest" description="Disordered" evidence="1">
    <location>
        <begin position="46"/>
        <end position="69"/>
    </location>
</feature>
<evidence type="ECO:0000313" key="3">
    <source>
        <dbReference type="EMBL" id="GIH21599.1"/>
    </source>
</evidence>
<accession>A0A8J3R4F7</accession>
<keyword evidence="4" id="KW-1185">Reference proteome</keyword>
<feature type="compositionally biased region" description="Basic and acidic residues" evidence="1">
    <location>
        <begin position="47"/>
        <end position="56"/>
    </location>
</feature>
<dbReference type="Pfam" id="PF04261">
    <property type="entry name" value="Dyp_perox_N"/>
    <property type="match status" value="1"/>
</dbReference>
<gene>
    <name evidence="3" type="ORF">Raf01_97710</name>
</gene>
<name>A0A8J3R4F7_9ACTN</name>
<evidence type="ECO:0000259" key="2">
    <source>
        <dbReference type="Pfam" id="PF04261"/>
    </source>
</evidence>
<dbReference type="InterPro" id="IPR011008">
    <property type="entry name" value="Dimeric_a/b-barrel"/>
</dbReference>
<organism evidence="3 4">
    <name type="scientific">Rugosimonospora africana</name>
    <dbReference type="NCBI Taxonomy" id="556532"/>
    <lineage>
        <taxon>Bacteria</taxon>
        <taxon>Bacillati</taxon>
        <taxon>Actinomycetota</taxon>
        <taxon>Actinomycetes</taxon>
        <taxon>Micromonosporales</taxon>
        <taxon>Micromonosporaceae</taxon>
        <taxon>Rugosimonospora</taxon>
    </lineage>
</organism>
<sequence>MGASLFDHRYGLGERIPARLRTMPDFPNDALRRDVCDGDLMLQLRADQARHDDPRDYGGLTYPQRASTR</sequence>
<dbReference type="SUPFAM" id="SSF54909">
    <property type="entry name" value="Dimeric alpha+beta barrel"/>
    <property type="match status" value="1"/>
</dbReference>
<dbReference type="InterPro" id="IPR048327">
    <property type="entry name" value="Dyp_perox_N"/>
</dbReference>
<dbReference type="Proteomes" id="UP000642748">
    <property type="component" value="Unassembled WGS sequence"/>
</dbReference>